<name>A0A2M7QAM1_9BACT</name>
<comment type="caution">
    <text evidence="1">The sequence shown here is derived from an EMBL/GenBank/DDBJ whole genome shotgun (WGS) entry which is preliminary data.</text>
</comment>
<dbReference type="AlphaFoldDB" id="A0A2M7QAM1"/>
<reference evidence="2" key="1">
    <citation type="submission" date="2017-09" db="EMBL/GenBank/DDBJ databases">
        <title>Depth-based differentiation of microbial function through sediment-hosted aquifers and enrichment of novel symbionts in the deep terrestrial subsurface.</title>
        <authorList>
            <person name="Probst A.J."/>
            <person name="Ladd B."/>
            <person name="Jarett J.K."/>
            <person name="Geller-Mcgrath D.E."/>
            <person name="Sieber C.M.K."/>
            <person name="Emerson J.B."/>
            <person name="Anantharaman K."/>
            <person name="Thomas B.C."/>
            <person name="Malmstrom R."/>
            <person name="Stieglmeier M."/>
            <person name="Klingl A."/>
            <person name="Woyke T."/>
            <person name="Ryan C.M."/>
            <person name="Banfield J.F."/>
        </authorList>
    </citation>
    <scope>NUCLEOTIDE SEQUENCE [LARGE SCALE GENOMIC DNA]</scope>
</reference>
<accession>A0A2M7QAM1</accession>
<evidence type="ECO:0000313" key="1">
    <source>
        <dbReference type="EMBL" id="PIY62467.1"/>
    </source>
</evidence>
<evidence type="ECO:0000313" key="2">
    <source>
        <dbReference type="Proteomes" id="UP000230973"/>
    </source>
</evidence>
<proteinExistence type="predicted"/>
<sequence length="206" mass="22484">MESRTKKIIGAVVVALAAILLFLFLWLSAGEQQPTVVNTTGPSANTPAGGLNVPGGTVRMDVTQATEPVRTSEEAAAPDVRTNLKRIAAAFAERYGSYSNQGDYRNLEELRSLMTDRLAQETTEFVEKSRAEVVQSPEYTGITTRALVTNVVLFDEEAGTADVTVNTQREEITSAGTRVYYQEINLDFVQMGSLWKVDSIEWAEGG</sequence>
<gene>
    <name evidence="1" type="ORF">COY93_02885</name>
</gene>
<protein>
    <recommendedName>
        <fullName evidence="3">Tim44-like domain-containing protein</fullName>
    </recommendedName>
</protein>
<dbReference type="Proteomes" id="UP000230973">
    <property type="component" value="Unassembled WGS sequence"/>
</dbReference>
<evidence type="ECO:0008006" key="3">
    <source>
        <dbReference type="Google" id="ProtNLM"/>
    </source>
</evidence>
<dbReference type="EMBL" id="PFLC01000037">
    <property type="protein sequence ID" value="PIY62467.1"/>
    <property type="molecule type" value="Genomic_DNA"/>
</dbReference>
<organism evidence="1 2">
    <name type="scientific">Candidatus Uhrbacteria bacterium CG_4_10_14_0_8_um_filter_58_22</name>
    <dbReference type="NCBI Taxonomy" id="1975029"/>
    <lineage>
        <taxon>Bacteria</taxon>
        <taxon>Candidatus Uhriibacteriota</taxon>
    </lineage>
</organism>